<dbReference type="STRING" id="1280950.HJO_06415"/>
<reference evidence="5 6" key="1">
    <citation type="journal article" date="2014" name="Antonie Van Leeuwenhoek">
        <title>Hyphomonas beringensis sp. nov. and Hyphomonas chukchiensis sp. nov., isolated from surface seawater of the Bering Sea and Chukchi Sea.</title>
        <authorList>
            <person name="Li C."/>
            <person name="Lai Q."/>
            <person name="Li G."/>
            <person name="Dong C."/>
            <person name="Wang J."/>
            <person name="Liao Y."/>
            <person name="Shao Z."/>
        </authorList>
    </citation>
    <scope>NUCLEOTIDE SEQUENCE [LARGE SCALE GENOMIC DNA]</scope>
    <source>
        <strain evidence="5 6">MHS-2</strain>
    </source>
</reference>
<keyword evidence="2" id="KW-0464">Manganese</keyword>
<evidence type="ECO:0000256" key="2">
    <source>
        <dbReference type="ARBA" id="ARBA00023211"/>
    </source>
</evidence>
<organism evidence="5 6">
    <name type="scientific">Hyphomonas johnsonii MHS-2</name>
    <dbReference type="NCBI Taxonomy" id="1280950"/>
    <lineage>
        <taxon>Bacteria</taxon>
        <taxon>Pseudomonadati</taxon>
        <taxon>Pseudomonadota</taxon>
        <taxon>Alphaproteobacteria</taxon>
        <taxon>Hyphomonadales</taxon>
        <taxon>Hyphomonadaceae</taxon>
        <taxon>Hyphomonas</taxon>
    </lineage>
</organism>
<evidence type="ECO:0000313" key="5">
    <source>
        <dbReference type="EMBL" id="KCZ93466.1"/>
    </source>
</evidence>
<keyword evidence="6" id="KW-1185">Reference proteome</keyword>
<evidence type="ECO:0000256" key="3">
    <source>
        <dbReference type="ARBA" id="ARBA00023235"/>
    </source>
</evidence>
<proteinExistence type="predicted"/>
<dbReference type="eggNOG" id="COG4952">
    <property type="taxonomic scope" value="Bacteria"/>
</dbReference>
<dbReference type="EMBL" id="ARYK01000002">
    <property type="protein sequence ID" value="KCZ93466.1"/>
    <property type="molecule type" value="Genomic_DNA"/>
</dbReference>
<dbReference type="GO" id="GO:0046872">
    <property type="term" value="F:metal ion binding"/>
    <property type="evidence" value="ECO:0007669"/>
    <property type="project" value="UniProtKB-KW"/>
</dbReference>
<accession>A0A059FSH7</accession>
<dbReference type="PANTHER" id="PTHR30268:SF0">
    <property type="entry name" value="L-RHAMNOSE ISOMERASE"/>
    <property type="match status" value="1"/>
</dbReference>
<dbReference type="GO" id="GO:0016853">
    <property type="term" value="F:isomerase activity"/>
    <property type="evidence" value="ECO:0007669"/>
    <property type="project" value="UniProtKB-KW"/>
</dbReference>
<dbReference type="Pfam" id="PF01261">
    <property type="entry name" value="AP_endonuc_2"/>
    <property type="match status" value="1"/>
</dbReference>
<dbReference type="Gene3D" id="3.20.20.150">
    <property type="entry name" value="Divalent-metal-dependent TIM barrel enzymes"/>
    <property type="match status" value="1"/>
</dbReference>
<feature type="domain" description="Xylose isomerase-like TIM barrel" evidence="4">
    <location>
        <begin position="116"/>
        <end position="301"/>
    </location>
</feature>
<dbReference type="PATRIC" id="fig|1280950.3.peg.1292"/>
<evidence type="ECO:0000256" key="1">
    <source>
        <dbReference type="ARBA" id="ARBA00022723"/>
    </source>
</evidence>
<evidence type="ECO:0000313" key="6">
    <source>
        <dbReference type="Proteomes" id="UP000025171"/>
    </source>
</evidence>
<dbReference type="InterPro" id="IPR013022">
    <property type="entry name" value="Xyl_isomerase-like_TIM-brl"/>
</dbReference>
<dbReference type="Proteomes" id="UP000025171">
    <property type="component" value="Unassembled WGS sequence"/>
</dbReference>
<keyword evidence="3 5" id="KW-0413">Isomerase</keyword>
<sequence>METNMTISTLPISTELIAEHNAALMASVDEDYDALGRKLSRTGVDIDVVKNKVAEFTVAVPSWGAGRGGTRFAKFPIPGEPTNIHEKLEDCAVINQLSQATPRVSPHFPWDKVDDYSALREEAASLGLGFDAVNSNTFQDQLGQAHSYSTGSLSSTDAATRAQAVEHNIECIEIGQKLGSTDLTVWVGDGTNFPGQQDLGRSLDRYLDSAAEVYAALPGTWRMLLEHKMFEPAFYSSVISDWGSSILAAQSLGDKCKCLVDLGHHAPNVNIEQIVARLHRFGKLGGFHFNDSKYGDDDLDSGSINPHQLFLVFNELIEAELHPREGFNPAYMIDQSHNVTDPIESMMASADAILTAYTKAILVDRQGLTAAQEANDTMLAFQALRSAYKTDTSPILAKVRQEKGGAIDMIQAYRTSKYRERKSQARKPVGLGSGIV</sequence>
<evidence type="ECO:0000259" key="4">
    <source>
        <dbReference type="Pfam" id="PF01261"/>
    </source>
</evidence>
<name>A0A059FSH7_9PROT</name>
<dbReference type="InterPro" id="IPR050337">
    <property type="entry name" value="L-rhamnose_isomerase"/>
</dbReference>
<protein>
    <submittedName>
        <fullName evidence="5">Xylose isomerase-like TIM barrel domain-containing protein</fullName>
    </submittedName>
</protein>
<dbReference type="InterPro" id="IPR036237">
    <property type="entry name" value="Xyl_isomerase-like_sf"/>
</dbReference>
<comment type="caution">
    <text evidence="5">The sequence shown here is derived from an EMBL/GenBank/DDBJ whole genome shotgun (WGS) entry which is preliminary data.</text>
</comment>
<keyword evidence="1" id="KW-0479">Metal-binding</keyword>
<dbReference type="AlphaFoldDB" id="A0A059FSH7"/>
<dbReference type="PANTHER" id="PTHR30268">
    <property type="entry name" value="L-RHAMNOSE ISOMERASE"/>
    <property type="match status" value="1"/>
</dbReference>
<gene>
    <name evidence="5" type="ORF">HJO_06415</name>
</gene>
<dbReference type="SUPFAM" id="SSF51658">
    <property type="entry name" value="Xylose isomerase-like"/>
    <property type="match status" value="1"/>
</dbReference>